<accession>A0ACC0WFV9</accession>
<keyword evidence="2" id="KW-1185">Reference proteome</keyword>
<dbReference type="EMBL" id="CM047592">
    <property type="protein sequence ID" value="KAI9917477.1"/>
    <property type="molecule type" value="Genomic_DNA"/>
</dbReference>
<comment type="caution">
    <text evidence="1">The sequence shown here is derived from an EMBL/GenBank/DDBJ whole genome shotgun (WGS) entry which is preliminary data.</text>
</comment>
<proteinExistence type="predicted"/>
<protein>
    <submittedName>
        <fullName evidence="1">Uncharacterized protein</fullName>
    </submittedName>
</protein>
<evidence type="ECO:0000313" key="1">
    <source>
        <dbReference type="EMBL" id="KAI9917477.1"/>
    </source>
</evidence>
<evidence type="ECO:0000313" key="2">
    <source>
        <dbReference type="Proteomes" id="UP001163321"/>
    </source>
</evidence>
<organism evidence="1 2">
    <name type="scientific">Peronosclerospora sorghi</name>
    <dbReference type="NCBI Taxonomy" id="230839"/>
    <lineage>
        <taxon>Eukaryota</taxon>
        <taxon>Sar</taxon>
        <taxon>Stramenopiles</taxon>
        <taxon>Oomycota</taxon>
        <taxon>Peronosporomycetes</taxon>
        <taxon>Peronosporales</taxon>
        <taxon>Peronosporaceae</taxon>
        <taxon>Peronosclerospora</taxon>
    </lineage>
</organism>
<dbReference type="Proteomes" id="UP001163321">
    <property type="component" value="Chromosome 13"/>
</dbReference>
<sequence length="367" mass="42650">MASVQVLPSPVPATNSCKRRRLDATLDDETTDERIECTECGVQFEYATHLVAHSRTTRHRPFACKREGCSKRYTKREHLTRHVETVHVRGAVESLDERKPFQCELCDARFAYNHGLTRHTKRSHRNVNLPFECSKCLKGFKKRSDLQAHSYVHTGVLPFQCEECGDRFIKRFSLTRHQRKHDAHREAATQVYVCDCGEICFDENELKRHQEAHQCARDGNNSTADREISKREGSTHVCLVCEQTFCRKQSLRAHLRTHFESLDERKHYVCPMDGCEKAYTRSSNLMTHYNAVHDERKSKRFACPREHCTARFGYKTVLKHHLESVHDNPKPPKRRECQSMGVLTRALGLKQVGETKEEKQKVTTERS</sequence>
<name>A0ACC0WFV9_9STRA</name>
<reference evidence="1 2" key="1">
    <citation type="journal article" date="2022" name="bioRxiv">
        <title>The genome of the oomycete Peronosclerospora sorghi, a cosmopolitan pathogen of maize and sorghum, is inflated with dispersed pseudogenes.</title>
        <authorList>
            <person name="Fletcher K."/>
            <person name="Martin F."/>
            <person name="Isakeit T."/>
            <person name="Cavanaugh K."/>
            <person name="Magill C."/>
            <person name="Michelmore R."/>
        </authorList>
    </citation>
    <scope>NUCLEOTIDE SEQUENCE [LARGE SCALE GENOMIC DNA]</scope>
    <source>
        <strain evidence="1">P6</strain>
    </source>
</reference>
<gene>
    <name evidence="1" type="ORF">PsorP6_012530</name>
</gene>